<dbReference type="GO" id="GO:1901264">
    <property type="term" value="P:carbohydrate derivative transport"/>
    <property type="evidence" value="ECO:0007669"/>
    <property type="project" value="TreeGrafter"/>
</dbReference>
<dbReference type="NCBIfam" id="TIGR00410">
    <property type="entry name" value="lacE"/>
    <property type="match status" value="1"/>
</dbReference>
<keyword evidence="8 9" id="KW-0472">Membrane</keyword>
<feature type="transmembrane region" description="Helical" evidence="10">
    <location>
        <begin position="173"/>
        <end position="195"/>
    </location>
</feature>
<feature type="transmembrane region" description="Helical" evidence="10">
    <location>
        <begin position="36"/>
        <end position="63"/>
    </location>
</feature>
<evidence type="ECO:0000256" key="1">
    <source>
        <dbReference type="ARBA" id="ARBA00004651"/>
    </source>
</evidence>
<evidence type="ECO:0000256" key="6">
    <source>
        <dbReference type="ARBA" id="ARBA00022692"/>
    </source>
</evidence>
<feature type="transmembrane region" description="Helical" evidence="10">
    <location>
        <begin position="83"/>
        <end position="106"/>
    </location>
</feature>
<evidence type="ECO:0000256" key="2">
    <source>
        <dbReference type="ARBA" id="ARBA00022448"/>
    </source>
</evidence>
<dbReference type="NCBIfam" id="NF007157">
    <property type="entry name" value="PRK09592.1"/>
    <property type="match status" value="1"/>
</dbReference>
<evidence type="ECO:0000256" key="7">
    <source>
        <dbReference type="ARBA" id="ARBA00022989"/>
    </source>
</evidence>
<evidence type="ECO:0000256" key="4">
    <source>
        <dbReference type="ARBA" id="ARBA00022597"/>
    </source>
</evidence>
<reference evidence="12 13" key="1">
    <citation type="journal article" date="2015" name="Genome Announc.">
        <title>Expanding the biotechnology potential of lactobacilli through comparative genomics of 213 strains and associated genera.</title>
        <authorList>
            <person name="Sun Z."/>
            <person name="Harris H.M."/>
            <person name="McCann A."/>
            <person name="Guo C."/>
            <person name="Argimon S."/>
            <person name="Zhang W."/>
            <person name="Yang X."/>
            <person name="Jeffery I.B."/>
            <person name="Cooney J.C."/>
            <person name="Kagawa T.F."/>
            <person name="Liu W."/>
            <person name="Song Y."/>
            <person name="Salvetti E."/>
            <person name="Wrobel A."/>
            <person name="Rasinkangas P."/>
            <person name="Parkhill J."/>
            <person name="Rea M.C."/>
            <person name="O'Sullivan O."/>
            <person name="Ritari J."/>
            <person name="Douillard F.P."/>
            <person name="Paul Ross R."/>
            <person name="Yang R."/>
            <person name="Briner A.E."/>
            <person name="Felis G.E."/>
            <person name="de Vos W.M."/>
            <person name="Barrangou R."/>
            <person name="Klaenhammer T.R."/>
            <person name="Caufield P.W."/>
            <person name="Cui Y."/>
            <person name="Zhang H."/>
            <person name="O'Toole P.W."/>
        </authorList>
    </citation>
    <scope>NUCLEOTIDE SEQUENCE [LARGE SCALE GENOMIC DNA]</scope>
    <source>
        <strain evidence="12 13">DSM 15353</strain>
    </source>
</reference>
<keyword evidence="2 9" id="KW-0813">Transport</keyword>
<feature type="transmembrane region" description="Helical" evidence="10">
    <location>
        <begin position="315"/>
        <end position="336"/>
    </location>
</feature>
<gene>
    <name evidence="12" type="ORF">IV43_GL000182</name>
</gene>
<accession>A0A0R2JV65</accession>
<evidence type="ECO:0000313" key="12">
    <source>
        <dbReference type="EMBL" id="KRN80875.1"/>
    </source>
</evidence>
<keyword evidence="5" id="KW-0598">Phosphotransferase system</keyword>
<dbReference type="InterPro" id="IPR004796">
    <property type="entry name" value="PTS_IIC_cello"/>
</dbReference>
<protein>
    <recommendedName>
        <fullName evidence="9">Permease IIC component</fullName>
    </recommendedName>
</protein>
<dbReference type="PANTHER" id="PTHR33989:SF8">
    <property type="entry name" value="PERMEASE IIC COMPONENT"/>
    <property type="match status" value="1"/>
</dbReference>
<evidence type="ECO:0000259" key="11">
    <source>
        <dbReference type="PROSITE" id="PS51105"/>
    </source>
</evidence>
<proteinExistence type="predicted"/>
<keyword evidence="12" id="KW-0808">Transferase</keyword>
<dbReference type="AlphaFoldDB" id="A0A0R2JV65"/>
<keyword evidence="3 9" id="KW-1003">Cell membrane</keyword>
<feature type="domain" description="PTS EIIC type-3" evidence="11">
    <location>
        <begin position="20"/>
        <end position="441"/>
    </location>
</feature>
<dbReference type="GO" id="GO:0009401">
    <property type="term" value="P:phosphoenolpyruvate-dependent sugar phosphotransferase system"/>
    <property type="evidence" value="ECO:0007669"/>
    <property type="project" value="UniProtKB-KW"/>
</dbReference>
<feature type="transmembrane region" description="Helical" evidence="10">
    <location>
        <begin position="216"/>
        <end position="239"/>
    </location>
</feature>
<dbReference type="Proteomes" id="UP000051491">
    <property type="component" value="Unassembled WGS sequence"/>
</dbReference>
<keyword evidence="6 10" id="KW-0812">Transmembrane</keyword>
<evidence type="ECO:0000256" key="5">
    <source>
        <dbReference type="ARBA" id="ARBA00022683"/>
    </source>
</evidence>
<dbReference type="PATRIC" id="fig|89059.3.peg.186"/>
<evidence type="ECO:0000256" key="9">
    <source>
        <dbReference type="PIRNR" id="PIRNR006351"/>
    </source>
</evidence>
<organism evidence="12 13">
    <name type="scientific">Ligilactobacillus acidipiscis</name>
    <dbReference type="NCBI Taxonomy" id="89059"/>
    <lineage>
        <taxon>Bacteria</taxon>
        <taxon>Bacillati</taxon>
        <taxon>Bacillota</taxon>
        <taxon>Bacilli</taxon>
        <taxon>Lactobacillales</taxon>
        <taxon>Lactobacillaceae</taxon>
        <taxon>Ligilactobacillus</taxon>
    </lineage>
</organism>
<feature type="transmembrane region" description="Helical" evidence="10">
    <location>
        <begin position="118"/>
        <end position="137"/>
    </location>
</feature>
<evidence type="ECO:0000256" key="3">
    <source>
        <dbReference type="ARBA" id="ARBA00022475"/>
    </source>
</evidence>
<dbReference type="GO" id="GO:0005886">
    <property type="term" value="C:plasma membrane"/>
    <property type="evidence" value="ECO:0007669"/>
    <property type="project" value="UniProtKB-SubCell"/>
</dbReference>
<dbReference type="STRING" id="89059.LAC1533_2249"/>
<comment type="function">
    <text evidence="9">The phosphoenolpyruvate-dependent sugar phosphotransferase system (PTS), a major carbohydrate active -transport system, catalyzes the phosphorylation of incoming sugar substrates concomitant with their translocation across the cell membrane.</text>
</comment>
<keyword evidence="4 9" id="KW-0762">Sugar transport</keyword>
<sequence>MTLNKGEKIMGEDNKFMKLLNDKLMSPMGKIASTRIVRAIMAAGLASIPFTIVGSMFLVLNILPTVFTGLTGFFNATFVKITNLYMIANQTTMGILALYFTIVIGYEYTRIIRDEEKVNLDPVNGALLAVFAFFMTIPELVIKGGTFTLLNVTNKTETVINGWRSGAGGLDRLGTGGIFTGIIMALLAVKIYQIIVQKNWVIRMPEQVPSGVSNSFTALIPTFVISFVVLLIDGILIAFNTDIYNVIAMPFSFVTNLTNSWLGIVVIELLISLLWVLGIHGANIIGAFITPITLNNLTLNAHGAHMIFAGEFNNMFVIIGGSGATLGLVFFMTFMAKSAQLKTLGRAAIAPAFFNINEPIIFGAPVVYNPYLSIPFMLAPVVTSSLTYWSIKLGLTSQIIAQMPWPSPVGIGAFLGTGGDWRSVILAFVNVIVAGLVYYPFARIYDKKLLAQEQANLAAEK</sequence>
<dbReference type="GO" id="GO:0008982">
    <property type="term" value="F:protein-N(PI)-phosphohistidine-sugar phosphotransferase activity"/>
    <property type="evidence" value="ECO:0007669"/>
    <property type="project" value="UniProtKB-UniRule"/>
</dbReference>
<name>A0A0R2JV65_9LACO</name>
<dbReference type="PROSITE" id="PS51105">
    <property type="entry name" value="PTS_EIIC_TYPE_3"/>
    <property type="match status" value="1"/>
</dbReference>
<dbReference type="PIRSF" id="PIRSF006351">
    <property type="entry name" value="PTS_EIIC-Cellobiose"/>
    <property type="match status" value="1"/>
</dbReference>
<evidence type="ECO:0000256" key="8">
    <source>
        <dbReference type="ARBA" id="ARBA00023136"/>
    </source>
</evidence>
<dbReference type="InterPro" id="IPR003352">
    <property type="entry name" value="PTS_EIIC"/>
</dbReference>
<keyword evidence="7 10" id="KW-1133">Transmembrane helix</keyword>
<feature type="transmembrane region" description="Helical" evidence="10">
    <location>
        <begin position="424"/>
        <end position="441"/>
    </location>
</feature>
<comment type="subcellular location">
    <subcellularLocation>
        <location evidence="1">Cell membrane</location>
        <topology evidence="1">Multi-pass membrane protein</topology>
    </subcellularLocation>
</comment>
<dbReference type="Pfam" id="PF02378">
    <property type="entry name" value="PTS_EIIC"/>
    <property type="match status" value="1"/>
</dbReference>
<evidence type="ECO:0000256" key="10">
    <source>
        <dbReference type="SAM" id="Phobius"/>
    </source>
</evidence>
<dbReference type="EMBL" id="JQBK01000108">
    <property type="protein sequence ID" value="KRN80875.1"/>
    <property type="molecule type" value="Genomic_DNA"/>
</dbReference>
<dbReference type="PANTHER" id="PTHR33989">
    <property type="match status" value="1"/>
</dbReference>
<comment type="caution">
    <text evidence="12">The sequence shown here is derived from an EMBL/GenBank/DDBJ whole genome shotgun (WGS) entry which is preliminary data.</text>
</comment>
<dbReference type="InterPro" id="IPR051088">
    <property type="entry name" value="PTS_Sugar-EIIC/EIIB"/>
</dbReference>
<evidence type="ECO:0000313" key="13">
    <source>
        <dbReference type="Proteomes" id="UP000051491"/>
    </source>
</evidence>
<dbReference type="InterPro" id="IPR004501">
    <property type="entry name" value="PTS_EIIC_3"/>
</dbReference>